<keyword evidence="4" id="KW-1185">Reference proteome</keyword>
<dbReference type="EMBL" id="MU004184">
    <property type="protein sequence ID" value="KAF2499312.1"/>
    <property type="molecule type" value="Genomic_DNA"/>
</dbReference>
<protein>
    <submittedName>
        <fullName evidence="3">Uncharacterized protein</fullName>
    </submittedName>
</protein>
<evidence type="ECO:0000256" key="2">
    <source>
        <dbReference type="SAM" id="Phobius"/>
    </source>
</evidence>
<dbReference type="OrthoDB" id="10648684at2759"/>
<accession>A0A6A6R4M2</accession>
<feature type="transmembrane region" description="Helical" evidence="2">
    <location>
        <begin position="193"/>
        <end position="217"/>
    </location>
</feature>
<feature type="region of interest" description="Disordered" evidence="1">
    <location>
        <begin position="60"/>
        <end position="87"/>
    </location>
</feature>
<evidence type="ECO:0000256" key="1">
    <source>
        <dbReference type="SAM" id="MobiDB-lite"/>
    </source>
</evidence>
<name>A0A6A6R4M2_9PEZI</name>
<proteinExistence type="predicted"/>
<keyword evidence="2" id="KW-1133">Transmembrane helix</keyword>
<keyword evidence="2" id="KW-0812">Transmembrane</keyword>
<reference evidence="3" key="1">
    <citation type="journal article" date="2020" name="Stud. Mycol.">
        <title>101 Dothideomycetes genomes: a test case for predicting lifestyles and emergence of pathogens.</title>
        <authorList>
            <person name="Haridas S."/>
            <person name="Albert R."/>
            <person name="Binder M."/>
            <person name="Bloem J."/>
            <person name="Labutti K."/>
            <person name="Salamov A."/>
            <person name="Andreopoulos B."/>
            <person name="Baker S."/>
            <person name="Barry K."/>
            <person name="Bills G."/>
            <person name="Bluhm B."/>
            <person name="Cannon C."/>
            <person name="Castanera R."/>
            <person name="Culley D."/>
            <person name="Daum C."/>
            <person name="Ezra D."/>
            <person name="Gonzalez J."/>
            <person name="Henrissat B."/>
            <person name="Kuo A."/>
            <person name="Liang C."/>
            <person name="Lipzen A."/>
            <person name="Lutzoni F."/>
            <person name="Magnuson J."/>
            <person name="Mondo S."/>
            <person name="Nolan M."/>
            <person name="Ohm R."/>
            <person name="Pangilinan J."/>
            <person name="Park H.-J."/>
            <person name="Ramirez L."/>
            <person name="Alfaro M."/>
            <person name="Sun H."/>
            <person name="Tritt A."/>
            <person name="Yoshinaga Y."/>
            <person name="Zwiers L.-H."/>
            <person name="Turgeon B."/>
            <person name="Goodwin S."/>
            <person name="Spatafora J."/>
            <person name="Crous P."/>
            <person name="Grigoriev I."/>
        </authorList>
    </citation>
    <scope>NUCLEOTIDE SEQUENCE</scope>
    <source>
        <strain evidence="3">CBS 269.34</strain>
    </source>
</reference>
<evidence type="ECO:0000313" key="3">
    <source>
        <dbReference type="EMBL" id="KAF2499312.1"/>
    </source>
</evidence>
<evidence type="ECO:0000313" key="4">
    <source>
        <dbReference type="Proteomes" id="UP000799750"/>
    </source>
</evidence>
<gene>
    <name evidence="3" type="ORF">BU16DRAFT_535681</name>
</gene>
<sequence>MAANSTICHNLNRIPHTNPESSIFGFAVPWAIAFFFAAAAISSASDAAYLANDEAAATSSATDSIPDDAPSDSIPNDTLSTKELKQPIPSSKAKSSALISTTICLLVASPAFANQILGLLELDYCRPPAAQEHWWLTFVPGAGNPWGATFFYLGTPLFVAAVAWLKTVVNVVAGRRGVYYDDGRWHHHLGLHVAKGAVVAPFVVVVLVVYAVGLLVVGTGLKGVGRRCRSVITSNAMLPVTPSYCRIRPDQTEPMEPVSGQTFRLIASFKARREAAPLFQVLHVCWNKAWDTPSARAASGDQSRTESSLVPECVARAWRRQCLPGISSTFVSVTRSVSNALPFWVEGAFRLFWRVLCECEAVLES</sequence>
<dbReference type="Proteomes" id="UP000799750">
    <property type="component" value="Unassembled WGS sequence"/>
</dbReference>
<dbReference type="AlphaFoldDB" id="A0A6A6R4M2"/>
<keyword evidence="2" id="KW-0472">Membrane</keyword>
<organism evidence="3 4">
    <name type="scientific">Lophium mytilinum</name>
    <dbReference type="NCBI Taxonomy" id="390894"/>
    <lineage>
        <taxon>Eukaryota</taxon>
        <taxon>Fungi</taxon>
        <taxon>Dikarya</taxon>
        <taxon>Ascomycota</taxon>
        <taxon>Pezizomycotina</taxon>
        <taxon>Dothideomycetes</taxon>
        <taxon>Pleosporomycetidae</taxon>
        <taxon>Mytilinidiales</taxon>
        <taxon>Mytilinidiaceae</taxon>
        <taxon>Lophium</taxon>
    </lineage>
</organism>
<feature type="transmembrane region" description="Helical" evidence="2">
    <location>
        <begin position="23"/>
        <end position="41"/>
    </location>
</feature>